<feature type="region of interest" description="Disordered" evidence="8">
    <location>
        <begin position="31"/>
        <end position="226"/>
    </location>
</feature>
<dbReference type="InterPro" id="IPR019177">
    <property type="entry name" value="Golgin_subfamily_A_member_5"/>
</dbReference>
<feature type="coiled-coil region" evidence="7">
    <location>
        <begin position="573"/>
        <end position="621"/>
    </location>
</feature>
<feature type="compositionally biased region" description="Basic and acidic residues" evidence="8">
    <location>
        <begin position="97"/>
        <end position="114"/>
    </location>
</feature>
<comment type="subcellular location">
    <subcellularLocation>
        <location evidence="1">Golgi apparatus membrane</location>
        <topology evidence="1">Single-pass membrane protein</topology>
    </subcellularLocation>
</comment>
<keyword evidence="6 9" id="KW-0472">Membrane</keyword>
<keyword evidence="11" id="KW-1185">Reference proteome</keyword>
<dbReference type="GO" id="GO:0031985">
    <property type="term" value="C:Golgi cisterna"/>
    <property type="evidence" value="ECO:0007669"/>
    <property type="project" value="TreeGrafter"/>
</dbReference>
<keyword evidence="4" id="KW-0333">Golgi apparatus</keyword>
<keyword evidence="2 9" id="KW-0812">Transmembrane</keyword>
<evidence type="ECO:0000256" key="9">
    <source>
        <dbReference type="SAM" id="Phobius"/>
    </source>
</evidence>
<keyword evidence="3 9" id="KW-1133">Transmembrane helix</keyword>
<evidence type="ECO:0000256" key="5">
    <source>
        <dbReference type="ARBA" id="ARBA00023054"/>
    </source>
</evidence>
<feature type="compositionally biased region" description="Basic and acidic residues" evidence="8">
    <location>
        <begin position="409"/>
        <end position="432"/>
    </location>
</feature>
<evidence type="ECO:0000256" key="8">
    <source>
        <dbReference type="SAM" id="MobiDB-lite"/>
    </source>
</evidence>
<dbReference type="EMBL" id="JAMWBK010000006">
    <property type="protein sequence ID" value="KAJ8903784.1"/>
    <property type="molecule type" value="Genomic_DNA"/>
</dbReference>
<evidence type="ECO:0000256" key="1">
    <source>
        <dbReference type="ARBA" id="ARBA00004194"/>
    </source>
</evidence>
<gene>
    <name evidence="10" type="ORF">NDN08_000318</name>
</gene>
<dbReference type="GO" id="GO:0000301">
    <property type="term" value="P:retrograde transport, vesicle recycling within Golgi"/>
    <property type="evidence" value="ECO:0007669"/>
    <property type="project" value="TreeGrafter"/>
</dbReference>
<evidence type="ECO:0000256" key="7">
    <source>
        <dbReference type="SAM" id="Coils"/>
    </source>
</evidence>
<evidence type="ECO:0008006" key="12">
    <source>
        <dbReference type="Google" id="ProtNLM"/>
    </source>
</evidence>
<dbReference type="GO" id="GO:0007030">
    <property type="term" value="P:Golgi organization"/>
    <property type="evidence" value="ECO:0007669"/>
    <property type="project" value="InterPro"/>
</dbReference>
<feature type="region of interest" description="Disordered" evidence="8">
    <location>
        <begin position="409"/>
        <end position="435"/>
    </location>
</feature>
<protein>
    <recommendedName>
        <fullName evidence="12">Protein CASP</fullName>
    </recommendedName>
</protein>
<evidence type="ECO:0000313" key="11">
    <source>
        <dbReference type="Proteomes" id="UP001157974"/>
    </source>
</evidence>
<dbReference type="PANTHER" id="PTHR13815:SF7">
    <property type="entry name" value="GOLGIN SUBFAMILY A MEMBER 5"/>
    <property type="match status" value="1"/>
</dbReference>
<dbReference type="AlphaFoldDB" id="A0AAV8UMK3"/>
<feature type="transmembrane region" description="Helical" evidence="9">
    <location>
        <begin position="728"/>
        <end position="748"/>
    </location>
</feature>
<proteinExistence type="predicted"/>
<evidence type="ECO:0000256" key="3">
    <source>
        <dbReference type="ARBA" id="ARBA00022989"/>
    </source>
</evidence>
<sequence>MSFFSKAIQGAERFLDKVDEGVVEAQRKIEERAKQAGLVQEVEEDDEDEEETEEDEDDVYEEEDEDREGLIDDDDAEWNEDWEDGWVGKGKGPSEGGESKDDHNIENEPERSSESENPSAETPGTLVESNTDNAPTLEVVVDTQGDDKDIGGEPDIASRGAGSAGTEFDGADNKGNTPETVVADVQDGEASTGEASKHLPPTPVLVDDVPSADSTSPRAEGVSKDVHERVEGWAQGSKDVLVAELKKALQAQLDLEARLSDFHNEAANSSRMITSAEEDKEKNARIVVKLENELSKAQMGLKSARKQKTKSEKRLKAAESAHQEKFAAMTEKYDELQNEMESAQEELYQFRKEQALASRTLRQNSELVDHLEKENVDMKKNLINLEELLKQEKSSSSETVRILEKEVENLQRNHEESARNTRKAKQEAETETGKTIASLTRSLNEIKVDKAVIEAENERLRDIVKSEKEAGMVTSDSARREASTALDELEREIQAHRKTEREARMREENLEASAAASAEALADAERSVLAEKEHAVALVEELRECEHLLSHEKAARSELQKRIDSGERDKSQLYELENKISLLQRDLEAEKDKKLRLADENDSKDMLLKDLQQKVKEASHERLGQHELAEMETQVRSLADATLHKQSQVELLRGENKALQNQLELERKRTREAQNLIQAFSAQSKDRERDLEGGRARELRVHTRAGQVVHHFDRLSLGFLSTIRREPLVRMVFVAYLVFSHLFIYIVLHHTSSQAHIDPNN</sequence>
<feature type="compositionally biased region" description="Acidic residues" evidence="8">
    <location>
        <begin position="41"/>
        <end position="84"/>
    </location>
</feature>
<dbReference type="PANTHER" id="PTHR13815">
    <property type="entry name" value="GOLGIN-84"/>
    <property type="match status" value="1"/>
</dbReference>
<reference evidence="10 11" key="1">
    <citation type="journal article" date="2023" name="Nat. Commun.">
        <title>Origin of minicircular mitochondrial genomes in red algae.</title>
        <authorList>
            <person name="Lee Y."/>
            <person name="Cho C.H."/>
            <person name="Lee Y.M."/>
            <person name="Park S.I."/>
            <person name="Yang J.H."/>
            <person name="West J.A."/>
            <person name="Bhattacharya D."/>
            <person name="Yoon H.S."/>
        </authorList>
    </citation>
    <scope>NUCLEOTIDE SEQUENCE [LARGE SCALE GENOMIC DNA]</scope>
    <source>
        <strain evidence="10 11">CCMP1338</strain>
        <tissue evidence="10">Whole cell</tissue>
    </source>
</reference>
<evidence type="ECO:0000256" key="4">
    <source>
        <dbReference type="ARBA" id="ARBA00023034"/>
    </source>
</evidence>
<accession>A0AAV8UMK3</accession>
<dbReference type="Proteomes" id="UP001157974">
    <property type="component" value="Unassembled WGS sequence"/>
</dbReference>
<evidence type="ECO:0000256" key="6">
    <source>
        <dbReference type="ARBA" id="ARBA00023136"/>
    </source>
</evidence>
<comment type="caution">
    <text evidence="10">The sequence shown here is derived from an EMBL/GenBank/DDBJ whole genome shotgun (WGS) entry which is preliminary data.</text>
</comment>
<evidence type="ECO:0000256" key="2">
    <source>
        <dbReference type="ARBA" id="ARBA00022692"/>
    </source>
</evidence>
<feature type="coiled-coil region" evidence="7">
    <location>
        <begin position="649"/>
        <end position="676"/>
    </location>
</feature>
<organism evidence="10 11">
    <name type="scientific">Rhodosorus marinus</name>
    <dbReference type="NCBI Taxonomy" id="101924"/>
    <lineage>
        <taxon>Eukaryota</taxon>
        <taxon>Rhodophyta</taxon>
        <taxon>Stylonematophyceae</taxon>
        <taxon>Stylonematales</taxon>
        <taxon>Stylonemataceae</taxon>
        <taxon>Rhodosorus</taxon>
    </lineage>
</organism>
<name>A0AAV8UMK3_9RHOD</name>
<dbReference type="GO" id="GO:0000139">
    <property type="term" value="C:Golgi membrane"/>
    <property type="evidence" value="ECO:0007669"/>
    <property type="project" value="UniProtKB-SubCell"/>
</dbReference>
<feature type="region of interest" description="Disordered" evidence="8">
    <location>
        <begin position="470"/>
        <end position="489"/>
    </location>
</feature>
<evidence type="ECO:0000313" key="10">
    <source>
        <dbReference type="EMBL" id="KAJ8903784.1"/>
    </source>
</evidence>
<keyword evidence="5 7" id="KW-0175">Coiled coil</keyword>